<keyword evidence="4" id="KW-0472">Membrane</keyword>
<keyword evidence="3 5" id="KW-0808">Transferase</keyword>
<dbReference type="EMBL" id="SGXA01000002">
    <property type="protein sequence ID" value="RZS72497.1"/>
    <property type="molecule type" value="Genomic_DNA"/>
</dbReference>
<feature type="transmembrane region" description="Helical" evidence="4">
    <location>
        <begin position="306"/>
        <end position="328"/>
    </location>
</feature>
<dbReference type="Proteomes" id="UP000293874">
    <property type="component" value="Unassembled WGS sequence"/>
</dbReference>
<dbReference type="Gene3D" id="3.90.550.10">
    <property type="entry name" value="Spore Coat Polysaccharide Biosynthesis Protein SpsA, Chain A"/>
    <property type="match status" value="1"/>
</dbReference>
<keyword evidence="6" id="KW-1185">Reference proteome</keyword>
<feature type="transmembrane region" description="Helical" evidence="4">
    <location>
        <begin position="334"/>
        <end position="352"/>
    </location>
</feature>
<protein>
    <submittedName>
        <fullName evidence="5">Cellulose synthase/poly-beta-1,6-N-acetylglucosamine synthase-like glycosyltransferase</fullName>
    </submittedName>
</protein>
<evidence type="ECO:0000313" key="5">
    <source>
        <dbReference type="EMBL" id="RZS72497.1"/>
    </source>
</evidence>
<organism evidence="5 6">
    <name type="scientific">Pseudobacter ginsenosidimutans</name>
    <dbReference type="NCBI Taxonomy" id="661488"/>
    <lineage>
        <taxon>Bacteria</taxon>
        <taxon>Pseudomonadati</taxon>
        <taxon>Bacteroidota</taxon>
        <taxon>Chitinophagia</taxon>
        <taxon>Chitinophagales</taxon>
        <taxon>Chitinophagaceae</taxon>
        <taxon>Pseudobacter</taxon>
    </lineage>
</organism>
<evidence type="ECO:0000256" key="4">
    <source>
        <dbReference type="SAM" id="Phobius"/>
    </source>
</evidence>
<dbReference type="PANTHER" id="PTHR43630">
    <property type="entry name" value="POLY-BETA-1,6-N-ACETYL-D-GLUCOSAMINE SYNTHASE"/>
    <property type="match status" value="1"/>
</dbReference>
<comment type="similarity">
    <text evidence="1">Belongs to the glycosyltransferase 2 family.</text>
</comment>
<dbReference type="InterPro" id="IPR029044">
    <property type="entry name" value="Nucleotide-diphossugar_trans"/>
</dbReference>
<dbReference type="GO" id="GO:0016757">
    <property type="term" value="F:glycosyltransferase activity"/>
    <property type="evidence" value="ECO:0007669"/>
    <property type="project" value="UniProtKB-KW"/>
</dbReference>
<gene>
    <name evidence="5" type="ORF">EV199_4418</name>
</gene>
<keyword evidence="4" id="KW-1133">Transmembrane helix</keyword>
<sequence>MLLTLLHIVFGILFVYLAINTLYFFTAAVAGKLYRSPKYLPHPDKKKIAVLIPTYKEDHIIINTVKKALEHDYPADRFTIFVAADQLQPETIAELLTYRICLKEVQFEMSSKARSLNALLNHVPENEYEIAIIIDADNIMMPGTLEKVNAAFHKGFRAVQCHRIAKNRNTPVAVLDAMSEEINNHIFRRGQRALGFSSNTIGSGMAFEFSKLKAIYNKPGILGNPACDREVDFETMKADICIEFIDDAYVLDEKVSSKAVFERQRTRWLESQIIHLRLFFDKNQGHLPKTKDYWNKLFANFAPPRLVFLISYCFFFFLFLVELISGTQFLFPPYIWWAGLTALYFLTFVISIPGNFYSWKTLRALLHIPLLMWSIVRAIFRMKVSRKEFLHTPKAYTQESNH</sequence>
<evidence type="ECO:0000313" key="6">
    <source>
        <dbReference type="Proteomes" id="UP000293874"/>
    </source>
</evidence>
<dbReference type="Pfam" id="PF13641">
    <property type="entry name" value="Glyco_tranf_2_3"/>
    <property type="match status" value="1"/>
</dbReference>
<accession>A0A4Q7MV11</accession>
<keyword evidence="4" id="KW-0812">Transmembrane</keyword>
<evidence type="ECO:0000256" key="2">
    <source>
        <dbReference type="ARBA" id="ARBA00022676"/>
    </source>
</evidence>
<feature type="transmembrane region" description="Helical" evidence="4">
    <location>
        <begin position="364"/>
        <end position="380"/>
    </location>
</feature>
<evidence type="ECO:0000256" key="3">
    <source>
        <dbReference type="ARBA" id="ARBA00022679"/>
    </source>
</evidence>
<keyword evidence="2" id="KW-0328">Glycosyltransferase</keyword>
<dbReference type="SUPFAM" id="SSF53448">
    <property type="entry name" value="Nucleotide-diphospho-sugar transferases"/>
    <property type="match status" value="1"/>
</dbReference>
<evidence type="ECO:0000256" key="1">
    <source>
        <dbReference type="ARBA" id="ARBA00006739"/>
    </source>
</evidence>
<feature type="transmembrane region" description="Helical" evidence="4">
    <location>
        <begin position="6"/>
        <end position="30"/>
    </location>
</feature>
<dbReference type="PANTHER" id="PTHR43630:SF1">
    <property type="entry name" value="POLY-BETA-1,6-N-ACETYL-D-GLUCOSAMINE SYNTHASE"/>
    <property type="match status" value="1"/>
</dbReference>
<dbReference type="RefSeq" id="WP_130542909.1">
    <property type="nucleotide sequence ID" value="NZ_CP042431.1"/>
</dbReference>
<comment type="caution">
    <text evidence="5">The sequence shown here is derived from an EMBL/GenBank/DDBJ whole genome shotgun (WGS) entry which is preliminary data.</text>
</comment>
<name>A0A4Q7MV11_9BACT</name>
<reference evidence="5 6" key="1">
    <citation type="submission" date="2019-02" db="EMBL/GenBank/DDBJ databases">
        <title>Genomic Encyclopedia of Type Strains, Phase IV (KMG-IV): sequencing the most valuable type-strain genomes for metagenomic binning, comparative biology and taxonomic classification.</title>
        <authorList>
            <person name="Goeker M."/>
        </authorList>
    </citation>
    <scope>NUCLEOTIDE SEQUENCE [LARGE SCALE GENOMIC DNA]</scope>
    <source>
        <strain evidence="5 6">DSM 18116</strain>
    </source>
</reference>
<dbReference type="AlphaFoldDB" id="A0A4Q7MV11"/>
<proteinExistence type="inferred from homology"/>
<dbReference type="OrthoDB" id="1523666at2"/>